<evidence type="ECO:0000259" key="1">
    <source>
        <dbReference type="Pfam" id="PF20451"/>
    </source>
</evidence>
<evidence type="ECO:0000313" key="2">
    <source>
        <dbReference type="EMBL" id="KAF5758546.1"/>
    </source>
</evidence>
<evidence type="ECO:0000313" key="3">
    <source>
        <dbReference type="Proteomes" id="UP000215914"/>
    </source>
</evidence>
<dbReference type="PANTHER" id="PTHR31713">
    <property type="entry name" value="OS02G0177800 PROTEIN"/>
    <property type="match status" value="1"/>
</dbReference>
<dbReference type="PANTHER" id="PTHR31713:SF63">
    <property type="entry name" value="CALMODULIN-BINDING PROTEIN60"/>
    <property type="match status" value="1"/>
</dbReference>
<proteinExistence type="predicted"/>
<dbReference type="InterPro" id="IPR012416">
    <property type="entry name" value="CBP60"/>
</dbReference>
<sequence length="165" mass="18891">MVCFYYCADHEKHACPSLSDKVCCLMQIGYKGPRYTRLKDADVCSVKDLLRLLHTNPKRLEEILELKASCKFWDEIVKSAQASNGTFLYLDPRNEQKTSIVLDVKLQLKALIVEPHQYIAVNQLTEQQKVSLPICLQHIRVQKVSLPICLQHIRARAHVLSLGSF</sequence>
<protein>
    <submittedName>
        <fullName evidence="2">CALMODULIN-BINDING PROTEIN60</fullName>
    </submittedName>
</protein>
<gene>
    <name evidence="2" type="ORF">HanXRQr2_Chr16g0730471</name>
</gene>
<dbReference type="InterPro" id="IPR046830">
    <property type="entry name" value="Calmod_bind_M"/>
</dbReference>
<accession>A0A9K3GXG8</accession>
<organism evidence="2 3">
    <name type="scientific">Helianthus annuus</name>
    <name type="common">Common sunflower</name>
    <dbReference type="NCBI Taxonomy" id="4232"/>
    <lineage>
        <taxon>Eukaryota</taxon>
        <taxon>Viridiplantae</taxon>
        <taxon>Streptophyta</taxon>
        <taxon>Embryophyta</taxon>
        <taxon>Tracheophyta</taxon>
        <taxon>Spermatophyta</taxon>
        <taxon>Magnoliopsida</taxon>
        <taxon>eudicotyledons</taxon>
        <taxon>Gunneridae</taxon>
        <taxon>Pentapetalae</taxon>
        <taxon>asterids</taxon>
        <taxon>campanulids</taxon>
        <taxon>Asterales</taxon>
        <taxon>Asteraceae</taxon>
        <taxon>Asteroideae</taxon>
        <taxon>Heliantheae alliance</taxon>
        <taxon>Heliantheae</taxon>
        <taxon>Helianthus</taxon>
    </lineage>
</organism>
<keyword evidence="3" id="KW-1185">Reference proteome</keyword>
<name>A0A9K3GXG8_HELAN</name>
<dbReference type="Proteomes" id="UP000215914">
    <property type="component" value="Unassembled WGS sequence"/>
</dbReference>
<dbReference type="EMBL" id="MNCJ02000331">
    <property type="protein sequence ID" value="KAF5758546.1"/>
    <property type="molecule type" value="Genomic_DNA"/>
</dbReference>
<dbReference type="Pfam" id="PF20451">
    <property type="entry name" value="Calmod_bind_M"/>
    <property type="match status" value="1"/>
</dbReference>
<dbReference type="AlphaFoldDB" id="A0A9K3GXG8"/>
<dbReference type="GO" id="GO:0005516">
    <property type="term" value="F:calmodulin binding"/>
    <property type="evidence" value="ECO:0007669"/>
    <property type="project" value="InterPro"/>
</dbReference>
<feature type="domain" description="Calmodulin binding protein central" evidence="1">
    <location>
        <begin position="18"/>
        <end position="82"/>
    </location>
</feature>
<reference evidence="2" key="2">
    <citation type="submission" date="2020-06" db="EMBL/GenBank/DDBJ databases">
        <title>Helianthus annuus Genome sequencing and assembly Release 2.</title>
        <authorList>
            <person name="Gouzy J."/>
            <person name="Langlade N."/>
            <person name="Munos S."/>
        </authorList>
    </citation>
    <scope>NUCLEOTIDE SEQUENCE</scope>
    <source>
        <tissue evidence="2">Leaves</tissue>
    </source>
</reference>
<dbReference type="Gramene" id="mRNA:HanXRQr2_Chr16g0730471">
    <property type="protein sequence ID" value="mRNA:HanXRQr2_Chr16g0730471"/>
    <property type="gene ID" value="HanXRQr2_Chr16g0730471"/>
</dbReference>
<comment type="caution">
    <text evidence="2">The sequence shown here is derived from an EMBL/GenBank/DDBJ whole genome shotgun (WGS) entry which is preliminary data.</text>
</comment>
<reference evidence="2" key="1">
    <citation type="journal article" date="2017" name="Nature">
        <title>The sunflower genome provides insights into oil metabolism, flowering and Asterid evolution.</title>
        <authorList>
            <person name="Badouin H."/>
            <person name="Gouzy J."/>
            <person name="Grassa C.J."/>
            <person name="Murat F."/>
            <person name="Staton S.E."/>
            <person name="Cottret L."/>
            <person name="Lelandais-Briere C."/>
            <person name="Owens G.L."/>
            <person name="Carrere S."/>
            <person name="Mayjonade B."/>
            <person name="Legrand L."/>
            <person name="Gill N."/>
            <person name="Kane N.C."/>
            <person name="Bowers J.E."/>
            <person name="Hubner S."/>
            <person name="Bellec A."/>
            <person name="Berard A."/>
            <person name="Berges H."/>
            <person name="Blanchet N."/>
            <person name="Boniface M.C."/>
            <person name="Brunel D."/>
            <person name="Catrice O."/>
            <person name="Chaidir N."/>
            <person name="Claudel C."/>
            <person name="Donnadieu C."/>
            <person name="Faraut T."/>
            <person name="Fievet G."/>
            <person name="Helmstetter N."/>
            <person name="King M."/>
            <person name="Knapp S.J."/>
            <person name="Lai Z."/>
            <person name="Le Paslier M.C."/>
            <person name="Lippi Y."/>
            <person name="Lorenzon L."/>
            <person name="Mandel J.R."/>
            <person name="Marage G."/>
            <person name="Marchand G."/>
            <person name="Marquand E."/>
            <person name="Bret-Mestries E."/>
            <person name="Morien E."/>
            <person name="Nambeesan S."/>
            <person name="Nguyen T."/>
            <person name="Pegot-Espagnet P."/>
            <person name="Pouilly N."/>
            <person name="Raftis F."/>
            <person name="Sallet E."/>
            <person name="Schiex T."/>
            <person name="Thomas J."/>
            <person name="Vandecasteele C."/>
            <person name="Vares D."/>
            <person name="Vear F."/>
            <person name="Vautrin S."/>
            <person name="Crespi M."/>
            <person name="Mangin B."/>
            <person name="Burke J.M."/>
            <person name="Salse J."/>
            <person name="Munos S."/>
            <person name="Vincourt P."/>
            <person name="Rieseberg L.H."/>
            <person name="Langlade N.B."/>
        </authorList>
    </citation>
    <scope>NUCLEOTIDE SEQUENCE</scope>
    <source>
        <tissue evidence="2">Leaves</tissue>
    </source>
</reference>